<name>A0A7X5XA29_STRMQ</name>
<comment type="caution">
    <text evidence="2">The sequence shown here is derived from an EMBL/GenBank/DDBJ whole genome shotgun (WGS) entry which is preliminary data.</text>
</comment>
<dbReference type="Pfam" id="PF13655">
    <property type="entry name" value="RVT_N"/>
    <property type="match status" value="1"/>
</dbReference>
<dbReference type="AlphaFoldDB" id="A0A7X5XA29"/>
<keyword evidence="2" id="KW-0808">Transferase</keyword>
<proteinExistence type="predicted"/>
<accession>A0A7X5XA29</accession>
<evidence type="ECO:0000313" key="3">
    <source>
        <dbReference type="Proteomes" id="UP000536624"/>
    </source>
</evidence>
<reference evidence="2 3" key="1">
    <citation type="submission" date="2020-02" db="EMBL/GenBank/DDBJ databases">
        <title>Streptomyces malaysiensis DSM14702 (JHCC583434, PFL_A843) Genome sequencing and assembly.</title>
        <authorList>
            <person name="Samborskyy M."/>
        </authorList>
    </citation>
    <scope>NUCLEOTIDE SEQUENCE [LARGE SCALE GENOMIC DNA]</scope>
    <source>
        <strain evidence="2 3">DSM 14702</strain>
    </source>
</reference>
<dbReference type="SUPFAM" id="SSF56672">
    <property type="entry name" value="DNA/RNA polymerases"/>
    <property type="match status" value="1"/>
</dbReference>
<evidence type="ECO:0000313" key="2">
    <source>
        <dbReference type="EMBL" id="NIY69387.1"/>
    </source>
</evidence>
<sequence length="190" mass="21624">MVNGPEDPSRMELDADDWNWIAWRSVEREVERLRQRIFKATQEGDWPKVRNLQKLMLRSRSNTLLSVRQVTQRNAGRKTAGMDGEVALTSEARADVAVRVHQSITSWNPRAVKRVYIPKGSNPAKLRPLGIPVIMDRCHQARVRNALEPEWEARFEPRSYGFRPGRSCQDAIGAIYPNVQGPPGQTRLGA</sequence>
<gene>
    <name evidence="2" type="ORF">SMALB_7510</name>
</gene>
<keyword evidence="2" id="KW-0548">Nucleotidyltransferase</keyword>
<dbReference type="EMBL" id="JAALLH010000001">
    <property type="protein sequence ID" value="NIY69387.1"/>
    <property type="molecule type" value="Genomic_DNA"/>
</dbReference>
<dbReference type="Proteomes" id="UP000536624">
    <property type="component" value="Unassembled WGS sequence"/>
</dbReference>
<dbReference type="PANTHER" id="PTHR34047">
    <property type="entry name" value="NUCLEAR INTRON MATURASE 1, MITOCHONDRIAL-RELATED"/>
    <property type="match status" value="1"/>
</dbReference>
<organism evidence="2 3">
    <name type="scientific">Streptomyces malaysiensis</name>
    <dbReference type="NCBI Taxonomy" id="92644"/>
    <lineage>
        <taxon>Bacteria</taxon>
        <taxon>Bacillati</taxon>
        <taxon>Actinomycetota</taxon>
        <taxon>Actinomycetes</taxon>
        <taxon>Kitasatosporales</taxon>
        <taxon>Streptomycetaceae</taxon>
        <taxon>Streptomyces</taxon>
        <taxon>Streptomyces violaceusniger group</taxon>
    </lineage>
</organism>
<dbReference type="InterPro" id="IPR051083">
    <property type="entry name" value="GrpII_Intron_Splice-Mob/Def"/>
</dbReference>
<dbReference type="CDD" id="cd01651">
    <property type="entry name" value="RT_G2_intron"/>
    <property type="match status" value="1"/>
</dbReference>
<keyword evidence="2" id="KW-0695">RNA-directed DNA polymerase</keyword>
<dbReference type="InterPro" id="IPR043502">
    <property type="entry name" value="DNA/RNA_pol_sf"/>
</dbReference>
<feature type="domain" description="Reverse transcriptase N-terminal" evidence="1">
    <location>
        <begin position="18"/>
        <end position="97"/>
    </location>
</feature>
<dbReference type="GO" id="GO:0003964">
    <property type="term" value="F:RNA-directed DNA polymerase activity"/>
    <property type="evidence" value="ECO:0007669"/>
    <property type="project" value="UniProtKB-KW"/>
</dbReference>
<dbReference type="EC" id="2.7.7.49" evidence="2"/>
<dbReference type="PANTHER" id="PTHR34047:SF10">
    <property type="entry name" value="GROUP II INTRON-ASSOCIATED OPEN READING FRAME"/>
    <property type="match status" value="1"/>
</dbReference>
<protein>
    <submittedName>
        <fullName evidence="2">RNA-directed DNA polymerase</fullName>
        <ecNumber evidence="2">2.7.7.49</ecNumber>
    </submittedName>
</protein>
<evidence type="ECO:0000259" key="1">
    <source>
        <dbReference type="Pfam" id="PF13655"/>
    </source>
</evidence>
<dbReference type="InterPro" id="IPR025960">
    <property type="entry name" value="RVT_N"/>
</dbReference>